<evidence type="ECO:0000313" key="3">
    <source>
        <dbReference type="Proteomes" id="UP000076502"/>
    </source>
</evidence>
<dbReference type="AlphaFoldDB" id="A0A154PL77"/>
<dbReference type="EMBL" id="KQ434954">
    <property type="protein sequence ID" value="KZC12583.1"/>
    <property type="molecule type" value="Genomic_DNA"/>
</dbReference>
<organism evidence="2 3">
    <name type="scientific">Dufourea novaeangliae</name>
    <name type="common">Sweat bee</name>
    <dbReference type="NCBI Taxonomy" id="178035"/>
    <lineage>
        <taxon>Eukaryota</taxon>
        <taxon>Metazoa</taxon>
        <taxon>Ecdysozoa</taxon>
        <taxon>Arthropoda</taxon>
        <taxon>Hexapoda</taxon>
        <taxon>Insecta</taxon>
        <taxon>Pterygota</taxon>
        <taxon>Neoptera</taxon>
        <taxon>Endopterygota</taxon>
        <taxon>Hymenoptera</taxon>
        <taxon>Apocrita</taxon>
        <taxon>Aculeata</taxon>
        <taxon>Apoidea</taxon>
        <taxon>Anthophila</taxon>
        <taxon>Halictidae</taxon>
        <taxon>Rophitinae</taxon>
        <taxon>Dufourea</taxon>
    </lineage>
</organism>
<reference evidence="2 3" key="1">
    <citation type="submission" date="2015-07" db="EMBL/GenBank/DDBJ databases">
        <title>The genome of Dufourea novaeangliae.</title>
        <authorList>
            <person name="Pan H."/>
            <person name="Kapheim K."/>
        </authorList>
    </citation>
    <scope>NUCLEOTIDE SEQUENCE [LARGE SCALE GENOMIC DNA]</scope>
    <source>
        <strain evidence="2">0120121106</strain>
        <tissue evidence="2">Whole body</tissue>
    </source>
</reference>
<evidence type="ECO:0000256" key="1">
    <source>
        <dbReference type="SAM" id="MobiDB-lite"/>
    </source>
</evidence>
<accession>A0A154PL77</accession>
<protein>
    <submittedName>
        <fullName evidence="2">Uncharacterized protein</fullName>
    </submittedName>
</protein>
<gene>
    <name evidence="2" type="ORF">WN55_03336</name>
</gene>
<feature type="region of interest" description="Disordered" evidence="1">
    <location>
        <begin position="1"/>
        <end position="35"/>
    </location>
</feature>
<keyword evidence="3" id="KW-1185">Reference proteome</keyword>
<proteinExistence type="predicted"/>
<feature type="compositionally biased region" description="Basic and acidic residues" evidence="1">
    <location>
        <begin position="15"/>
        <end position="35"/>
    </location>
</feature>
<evidence type="ECO:0000313" key="2">
    <source>
        <dbReference type="EMBL" id="KZC12583.1"/>
    </source>
</evidence>
<dbReference type="Proteomes" id="UP000076502">
    <property type="component" value="Unassembled WGS sequence"/>
</dbReference>
<name>A0A154PL77_DUFNO</name>
<sequence>MGCAPSTGEGETDEGTERQWRGSKRRTEREQKCDERVAIRKRGRVNNETNDVVTVAPRRQANAIDTHSWKRTETKISDASSRMHLEGYDSPTITGYMQAARGPERRVEQTFRWRYTSCLTHAYMHPRACRALVFQEGYTSDDLREGGTLRSGPERSYPKTFLTRRSRGVGWARNFGLAVDGCSVDVGEAPPLKPQSLGLDGVGTAGDLDAGSRGLAELMIFAEKQWRTARAGEQGATIERFHASEDGEWLEANYRVLVVTGRIFLTTSFGRTSGNIINTAGPFSARNVEHLGSWVLRLHVDRHSLVRGVYIRQPSLGLIIIRSVATEKPPPPPTTPTQVPSERRCHGGWREWKGIRQAETSLSYRHFDHTPYTASERNSMSEAKMKAGKATLFGYQSGNIDVKVQAYEWR</sequence>